<name>A0A0N8NSI5_9CLOT</name>
<comment type="caution">
    <text evidence="1">The sequence shown here is derived from an EMBL/GenBank/DDBJ whole genome shotgun (WGS) entry which is preliminary data.</text>
</comment>
<evidence type="ECO:0000313" key="1">
    <source>
        <dbReference type="EMBL" id="KPU42128.1"/>
    </source>
</evidence>
<dbReference type="InterPro" id="IPR014199">
    <property type="entry name" value="Spore_YtxC"/>
</dbReference>
<dbReference type="Proteomes" id="UP000050326">
    <property type="component" value="Unassembled WGS sequence"/>
</dbReference>
<sequence length="303" mass="35071">MLLLSLGFTSDKCDVYEKINRLSSGFKDKGINIKFVENDDGRMHFIKCFVKDEDSLSCDLKDVKRRFDVHAANLIYEIIIDNYQMDIINRIIKNNYYYLKATEIGEISKKCADVLTGANLNTNENYMAFISMKNTIINKVHEYLSENTDIMIDGFLRFRLKDINMEVNEIVDRVVEEYLIEKEYNEFIKLLKYFVEIQESRIEIVNIVINIDGSYSMYDDNLNRISGEALKELIGDGLDGEQNLDDLLVSSLITMAPMFIIIHNAANIRNKEIIETIKSVFSDRVKICSGCDLCLKRNPAHKF</sequence>
<accession>A0A0N8NSI5</accession>
<gene>
    <name evidence="1" type="ORF">OXPF_39070</name>
</gene>
<dbReference type="EMBL" id="LKET01000068">
    <property type="protein sequence ID" value="KPU42128.1"/>
    <property type="molecule type" value="Genomic_DNA"/>
</dbReference>
<dbReference type="RefSeq" id="WP_054876873.1">
    <property type="nucleotide sequence ID" value="NZ_LKET01000068.1"/>
</dbReference>
<dbReference type="STRING" id="36849.OXPF_39070"/>
<dbReference type="PATRIC" id="fig|36849.3.peg.4135"/>
<protein>
    <submittedName>
        <fullName evidence="1">YtxC-like family protein</fullName>
    </submittedName>
</protein>
<evidence type="ECO:0000313" key="2">
    <source>
        <dbReference type="Proteomes" id="UP000050326"/>
    </source>
</evidence>
<dbReference type="Pfam" id="PF08812">
    <property type="entry name" value="YtxC"/>
    <property type="match status" value="1"/>
</dbReference>
<dbReference type="AlphaFoldDB" id="A0A0N8NSI5"/>
<reference evidence="1 2" key="1">
    <citation type="submission" date="2015-09" db="EMBL/GenBank/DDBJ databases">
        <title>Genome sequence of Oxobacter pfennigii DSM 3222.</title>
        <authorList>
            <person name="Poehlein A."/>
            <person name="Bengelsdorf F.R."/>
            <person name="Schiel-Bengelsdorf B."/>
            <person name="Duerre P."/>
            <person name="Daniel R."/>
        </authorList>
    </citation>
    <scope>NUCLEOTIDE SEQUENCE [LARGE SCALE GENOMIC DNA]</scope>
    <source>
        <strain evidence="1 2">DSM 3222</strain>
    </source>
</reference>
<organism evidence="1 2">
    <name type="scientific">Oxobacter pfennigii</name>
    <dbReference type="NCBI Taxonomy" id="36849"/>
    <lineage>
        <taxon>Bacteria</taxon>
        <taxon>Bacillati</taxon>
        <taxon>Bacillota</taxon>
        <taxon>Clostridia</taxon>
        <taxon>Eubacteriales</taxon>
        <taxon>Clostridiaceae</taxon>
        <taxon>Oxobacter</taxon>
    </lineage>
</organism>
<proteinExistence type="predicted"/>
<dbReference type="NCBIfam" id="TIGR02834">
    <property type="entry name" value="spo_ytxC"/>
    <property type="match status" value="1"/>
</dbReference>
<dbReference type="OrthoDB" id="2986513at2"/>
<keyword evidence="2" id="KW-1185">Reference proteome</keyword>